<evidence type="ECO:0000259" key="9">
    <source>
        <dbReference type="Pfam" id="PF18967"/>
    </source>
</evidence>
<evidence type="ECO:0000256" key="1">
    <source>
        <dbReference type="ARBA" id="ARBA00004236"/>
    </source>
</evidence>
<proteinExistence type="predicted"/>
<dbReference type="Proteomes" id="UP000261284">
    <property type="component" value="Unassembled WGS sequence"/>
</dbReference>
<dbReference type="EMBL" id="QTJU01000005">
    <property type="protein sequence ID" value="RFM27346.1"/>
    <property type="molecule type" value="Genomic_DNA"/>
</dbReference>
<keyword evidence="2" id="KW-1003">Cell membrane</keyword>
<organism evidence="10 11">
    <name type="scientific">Deminuibacter soli</name>
    <dbReference type="NCBI Taxonomy" id="2291815"/>
    <lineage>
        <taxon>Bacteria</taxon>
        <taxon>Pseudomonadati</taxon>
        <taxon>Bacteroidota</taxon>
        <taxon>Chitinophagia</taxon>
        <taxon>Chitinophagales</taxon>
        <taxon>Chitinophagaceae</taxon>
        <taxon>Deminuibacter</taxon>
    </lineage>
</organism>
<keyword evidence="3 8" id="KW-0812">Transmembrane</keyword>
<keyword evidence="4" id="KW-0547">Nucleotide-binding</keyword>
<feature type="domain" description="Pycsar effector protein" evidence="9">
    <location>
        <begin position="19"/>
        <end position="175"/>
    </location>
</feature>
<evidence type="ECO:0000256" key="6">
    <source>
        <dbReference type="ARBA" id="ARBA00023118"/>
    </source>
</evidence>
<gene>
    <name evidence="10" type="ORF">DXN05_15075</name>
</gene>
<evidence type="ECO:0000256" key="8">
    <source>
        <dbReference type="SAM" id="Phobius"/>
    </source>
</evidence>
<evidence type="ECO:0000256" key="3">
    <source>
        <dbReference type="ARBA" id="ARBA00022692"/>
    </source>
</evidence>
<evidence type="ECO:0000313" key="11">
    <source>
        <dbReference type="Proteomes" id="UP000261284"/>
    </source>
</evidence>
<evidence type="ECO:0000256" key="4">
    <source>
        <dbReference type="ARBA" id="ARBA00022741"/>
    </source>
</evidence>
<dbReference type="GO" id="GO:0000166">
    <property type="term" value="F:nucleotide binding"/>
    <property type="evidence" value="ECO:0007669"/>
    <property type="project" value="UniProtKB-KW"/>
</dbReference>
<keyword evidence="5 8" id="KW-1133">Transmembrane helix</keyword>
<dbReference type="AlphaFoldDB" id="A0A3E1NHA7"/>
<sequence>MTKKKRPEPPTDFVFRFIAGNAQRLSKMSDKKAHILITVNAIILSGALSLVIKKLEDESTLIIPAFILLAVNLLSVMLAVLATRPSLSKRVLPKNKFGYREVNLMFFGSFYKLMPHEYTAGIRELAGDEEKLMHAMTRDGFFLARALGKKYLLLRYAYSVFMVGLIVSIVAFAVVLAVIA</sequence>
<dbReference type="OrthoDB" id="5728337at2"/>
<comment type="caution">
    <text evidence="10">The sequence shown here is derived from an EMBL/GenBank/DDBJ whole genome shotgun (WGS) entry which is preliminary data.</text>
</comment>
<keyword evidence="11" id="KW-1185">Reference proteome</keyword>
<evidence type="ECO:0000256" key="7">
    <source>
        <dbReference type="ARBA" id="ARBA00023136"/>
    </source>
</evidence>
<keyword evidence="6" id="KW-0051">Antiviral defense</keyword>
<dbReference type="RefSeq" id="WP_116848104.1">
    <property type="nucleotide sequence ID" value="NZ_QTJU01000005.1"/>
</dbReference>
<feature type="transmembrane region" description="Helical" evidence="8">
    <location>
        <begin position="156"/>
        <end position="179"/>
    </location>
</feature>
<dbReference type="Pfam" id="PF18967">
    <property type="entry name" value="PycTM"/>
    <property type="match status" value="1"/>
</dbReference>
<feature type="transmembrane region" description="Helical" evidence="8">
    <location>
        <begin position="33"/>
        <end position="55"/>
    </location>
</feature>
<dbReference type="GO" id="GO:0051607">
    <property type="term" value="P:defense response to virus"/>
    <property type="evidence" value="ECO:0007669"/>
    <property type="project" value="UniProtKB-KW"/>
</dbReference>
<feature type="transmembrane region" description="Helical" evidence="8">
    <location>
        <begin position="61"/>
        <end position="82"/>
    </location>
</feature>
<keyword evidence="7 8" id="KW-0472">Membrane</keyword>
<dbReference type="GO" id="GO:0005886">
    <property type="term" value="C:plasma membrane"/>
    <property type="evidence" value="ECO:0007669"/>
    <property type="project" value="UniProtKB-SubCell"/>
</dbReference>
<reference evidence="10 11" key="1">
    <citation type="submission" date="2018-08" db="EMBL/GenBank/DDBJ databases">
        <title>Chitinophagaceae sp. K23C18032701, a novel bacterium isolated from forest soil.</title>
        <authorList>
            <person name="Wang C."/>
        </authorList>
    </citation>
    <scope>NUCLEOTIDE SEQUENCE [LARGE SCALE GENOMIC DNA]</scope>
    <source>
        <strain evidence="10 11">K23C18032701</strain>
    </source>
</reference>
<accession>A0A3E1NHA7</accession>
<comment type="subcellular location">
    <subcellularLocation>
        <location evidence="1">Cell membrane</location>
    </subcellularLocation>
</comment>
<evidence type="ECO:0000313" key="10">
    <source>
        <dbReference type="EMBL" id="RFM27346.1"/>
    </source>
</evidence>
<name>A0A3E1NHA7_9BACT</name>
<protein>
    <recommendedName>
        <fullName evidence="9">Pycsar effector protein domain-containing protein</fullName>
    </recommendedName>
</protein>
<evidence type="ECO:0000256" key="5">
    <source>
        <dbReference type="ARBA" id="ARBA00022989"/>
    </source>
</evidence>
<evidence type="ECO:0000256" key="2">
    <source>
        <dbReference type="ARBA" id="ARBA00022475"/>
    </source>
</evidence>
<dbReference type="InterPro" id="IPR043760">
    <property type="entry name" value="PycTM_dom"/>
</dbReference>